<dbReference type="PANTHER" id="PTHR42930">
    <property type="entry name" value="PHOSPHATE-SPECIFIC TRANSPORT SYSTEM ACCESSORY PROTEIN PHOU"/>
    <property type="match status" value="1"/>
</dbReference>
<dbReference type="Proteomes" id="UP001220478">
    <property type="component" value="Chromosome"/>
</dbReference>
<sequence length="221" mass="24702">MRSKFTEQLQTLNNKIVEMGEKVTQSITLAIKALVGKDVESAKQIMQADTIINHLQKQIENICFDLLIQQQPVAKDLRLVTAALKMVTDMERIGDHAADISEMTILLGQNSRIDLFPHISKMATETMLMLNAGIEAYVTRNIAMAHDVIAYDDVVDELFNVTKADIIRSIANRQTEGEDAADLLLVAKYLERIGDHTTNIAEWVIYALQTTESVDADTDQV</sequence>
<keyword evidence="1" id="KW-0963">Cytoplasm</keyword>
<dbReference type="InterPro" id="IPR028366">
    <property type="entry name" value="PhoU"/>
</dbReference>
<dbReference type="Gene3D" id="1.20.58.220">
    <property type="entry name" value="Phosphate transport system protein phou homolog 2, domain 2"/>
    <property type="match status" value="1"/>
</dbReference>
<accession>A0ABY8C4N6</accession>
<keyword evidence="1" id="KW-0813">Transport</keyword>
<evidence type="ECO:0000259" key="2">
    <source>
        <dbReference type="Pfam" id="PF01895"/>
    </source>
</evidence>
<comment type="function">
    <text evidence="1">Plays a role in the regulation of phosphate uptake.</text>
</comment>
<evidence type="ECO:0000313" key="4">
    <source>
        <dbReference type="Proteomes" id="UP001220478"/>
    </source>
</evidence>
<proteinExistence type="inferred from homology"/>
<feature type="domain" description="PhoU" evidence="2">
    <location>
        <begin position="119"/>
        <end position="204"/>
    </location>
</feature>
<comment type="subcellular location">
    <subcellularLocation>
        <location evidence="1">Cytoplasm</location>
    </subcellularLocation>
</comment>
<dbReference type="RefSeq" id="WP_315568219.1">
    <property type="nucleotide sequence ID" value="NZ_CP118866.1"/>
</dbReference>
<organism evidence="3 4">
    <name type="scientific">Amygdalobacter indicium</name>
    <dbReference type="NCBI Taxonomy" id="3029272"/>
    <lineage>
        <taxon>Bacteria</taxon>
        <taxon>Bacillati</taxon>
        <taxon>Bacillota</taxon>
        <taxon>Clostridia</taxon>
        <taxon>Eubacteriales</taxon>
        <taxon>Oscillospiraceae</taxon>
        <taxon>Amygdalobacter</taxon>
    </lineage>
</organism>
<comment type="similarity">
    <text evidence="1">Belongs to the PhoU family.</text>
</comment>
<name>A0ABY8C4N6_9FIRM</name>
<keyword evidence="4" id="KW-1185">Reference proteome</keyword>
<dbReference type="NCBIfam" id="TIGR02135">
    <property type="entry name" value="phoU_full"/>
    <property type="match status" value="1"/>
</dbReference>
<comment type="subunit">
    <text evidence="1">Homodimer.</text>
</comment>
<dbReference type="PIRSF" id="PIRSF003107">
    <property type="entry name" value="PhoU"/>
    <property type="match status" value="1"/>
</dbReference>
<dbReference type="InterPro" id="IPR038078">
    <property type="entry name" value="PhoU-like_sf"/>
</dbReference>
<evidence type="ECO:0000256" key="1">
    <source>
        <dbReference type="PIRNR" id="PIRNR003107"/>
    </source>
</evidence>
<keyword evidence="1" id="KW-0592">Phosphate transport</keyword>
<feature type="domain" description="PhoU" evidence="2">
    <location>
        <begin position="16"/>
        <end position="103"/>
    </location>
</feature>
<dbReference type="EMBL" id="CP118868">
    <property type="protein sequence ID" value="WEG35650.1"/>
    <property type="molecule type" value="Genomic_DNA"/>
</dbReference>
<gene>
    <name evidence="3" type="primary">phoU</name>
    <name evidence="3" type="ORF">PYS61_00370</name>
</gene>
<evidence type="ECO:0000313" key="3">
    <source>
        <dbReference type="EMBL" id="WEG35650.1"/>
    </source>
</evidence>
<reference evidence="3 4" key="1">
    <citation type="submission" date="2023-02" db="EMBL/GenBank/DDBJ databases">
        <title>Novel Oscillospiraceae bacterial genomes.</title>
        <authorList>
            <person name="Srinivasan S."/>
            <person name="Austin M.N."/>
            <person name="Fiedler T.L."/>
            <person name="Strenk S.M."/>
            <person name="Agnew K.J."/>
            <person name="Nagana Gowda G.A."/>
            <person name="Raftery D."/>
            <person name="Beamer M.A."/>
            <person name="Achilles S.L."/>
            <person name="Wiesenfeld H.C."/>
            <person name="Fredricks D.N."/>
            <person name="Hillier S.L."/>
        </authorList>
    </citation>
    <scope>NUCLEOTIDE SEQUENCE [LARGE SCALE GENOMIC DNA]</scope>
    <source>
        <strain evidence="3 4">CHIC02 1186E3-8</strain>
    </source>
</reference>
<dbReference type="PANTHER" id="PTHR42930:SF3">
    <property type="entry name" value="PHOSPHATE-SPECIFIC TRANSPORT SYSTEM ACCESSORY PROTEIN PHOU"/>
    <property type="match status" value="1"/>
</dbReference>
<dbReference type="Pfam" id="PF01895">
    <property type="entry name" value="PhoU"/>
    <property type="match status" value="2"/>
</dbReference>
<dbReference type="SUPFAM" id="SSF109755">
    <property type="entry name" value="PhoU-like"/>
    <property type="match status" value="1"/>
</dbReference>
<protein>
    <recommendedName>
        <fullName evidence="1">Phosphate-specific transport system accessory protein PhoU</fullName>
    </recommendedName>
</protein>
<dbReference type="InterPro" id="IPR026022">
    <property type="entry name" value="PhoU_dom"/>
</dbReference>